<sequence>MSAKQVSFEDDTSVSSRITLFNKRAEEHQNWMVVNPFAHYTVREMPKRLIRQEDYGHAPQGSRSEQRSQQAHVQALQEVLQLCKVIHELGQPRPKTGQMGLSFGELFEHYSSISGKLMGTLLGARKHGYVAFEGETLFQSKDEQVPVCLLRSYDELRLEIMAKVEDLSGKEQEIATLKA</sequence>
<evidence type="ECO:0000313" key="3">
    <source>
        <dbReference type="Proteomes" id="UP000268350"/>
    </source>
</evidence>
<dbReference type="Gene3D" id="1.10.10.1540">
    <property type="entry name" value="Costar domain"/>
    <property type="match status" value="1"/>
</dbReference>
<dbReference type="GO" id="GO:0030017">
    <property type="term" value="C:sarcomere"/>
    <property type="evidence" value="ECO:0007669"/>
    <property type="project" value="TreeGrafter"/>
</dbReference>
<dbReference type="InterPro" id="IPR026111">
    <property type="entry name" value="Abra"/>
</dbReference>
<dbReference type="InterPro" id="IPR038095">
    <property type="entry name" value="Costars_sf"/>
</dbReference>
<dbReference type="Pfam" id="PF14705">
    <property type="entry name" value="Costars"/>
    <property type="match status" value="1"/>
</dbReference>
<proteinExistence type="predicted"/>
<dbReference type="EMBL" id="OUUW01000002">
    <property type="protein sequence ID" value="SPP77111.1"/>
    <property type="molecule type" value="Genomic_DNA"/>
</dbReference>
<protein>
    <submittedName>
        <fullName evidence="2">Blast:Actin-binding Rho-activating protein</fullName>
    </submittedName>
</protein>
<name>A0A3B0JWL2_DROGU</name>
<gene>
    <name evidence="2" type="ORF">DGUA_6G007753</name>
</gene>
<dbReference type="SMART" id="SM01283">
    <property type="entry name" value="Costars"/>
    <property type="match status" value="1"/>
</dbReference>
<keyword evidence="3" id="KW-1185">Reference proteome</keyword>
<dbReference type="AlphaFoldDB" id="A0A3B0JWL2"/>
<dbReference type="InterPro" id="IPR027817">
    <property type="entry name" value="Costars_dom"/>
</dbReference>
<organism evidence="2 3">
    <name type="scientific">Drosophila guanche</name>
    <name type="common">Fruit fly</name>
    <dbReference type="NCBI Taxonomy" id="7266"/>
    <lineage>
        <taxon>Eukaryota</taxon>
        <taxon>Metazoa</taxon>
        <taxon>Ecdysozoa</taxon>
        <taxon>Arthropoda</taxon>
        <taxon>Hexapoda</taxon>
        <taxon>Insecta</taxon>
        <taxon>Pterygota</taxon>
        <taxon>Neoptera</taxon>
        <taxon>Endopterygota</taxon>
        <taxon>Diptera</taxon>
        <taxon>Brachycera</taxon>
        <taxon>Muscomorpha</taxon>
        <taxon>Ephydroidea</taxon>
        <taxon>Drosophilidae</taxon>
        <taxon>Drosophila</taxon>
        <taxon>Sophophora</taxon>
    </lineage>
</organism>
<evidence type="ECO:0000259" key="1">
    <source>
        <dbReference type="SMART" id="SM01283"/>
    </source>
</evidence>
<dbReference type="PANTHER" id="PTHR22739">
    <property type="entry name" value="STRIATED MUSCLE ACTIVATOR OF RHO-DEPENDENT SIGNALING-RELATED"/>
    <property type="match status" value="1"/>
</dbReference>
<dbReference type="PANTHER" id="PTHR22739:SF7">
    <property type="entry name" value="EG:152A3.3 PROTEIN-RELATED"/>
    <property type="match status" value="1"/>
</dbReference>
<dbReference type="GO" id="GO:0045944">
    <property type="term" value="P:positive regulation of transcription by RNA polymerase II"/>
    <property type="evidence" value="ECO:0007669"/>
    <property type="project" value="TreeGrafter"/>
</dbReference>
<accession>A0A3B0JWL2</accession>
<reference evidence="3" key="1">
    <citation type="submission" date="2018-01" db="EMBL/GenBank/DDBJ databases">
        <authorList>
            <person name="Alioto T."/>
            <person name="Alioto T."/>
        </authorList>
    </citation>
    <scope>NUCLEOTIDE SEQUENCE [LARGE SCALE GENOMIC DNA]</scope>
</reference>
<dbReference type="GO" id="GO:0035025">
    <property type="term" value="P:positive regulation of Rho protein signal transduction"/>
    <property type="evidence" value="ECO:0007669"/>
    <property type="project" value="InterPro"/>
</dbReference>
<dbReference type="GO" id="GO:0003779">
    <property type="term" value="F:actin binding"/>
    <property type="evidence" value="ECO:0007669"/>
    <property type="project" value="InterPro"/>
</dbReference>
<dbReference type="OrthoDB" id="9871914at2759"/>
<feature type="domain" description="Costars" evidence="1">
    <location>
        <begin position="73"/>
        <end position="150"/>
    </location>
</feature>
<dbReference type="Proteomes" id="UP000268350">
    <property type="component" value="Unassembled WGS sequence"/>
</dbReference>
<evidence type="ECO:0000313" key="2">
    <source>
        <dbReference type="EMBL" id="SPP77111.1"/>
    </source>
</evidence>